<dbReference type="EMBL" id="JBHSFW010000001">
    <property type="protein sequence ID" value="MFC4617369.1"/>
    <property type="molecule type" value="Genomic_DNA"/>
</dbReference>
<protein>
    <submittedName>
        <fullName evidence="1">DUF6115 domain-containing protein</fullName>
    </submittedName>
</protein>
<evidence type="ECO:0000313" key="2">
    <source>
        <dbReference type="Proteomes" id="UP001596022"/>
    </source>
</evidence>
<name>A0ABV9GGE5_9BACL</name>
<gene>
    <name evidence="1" type="ORF">ACFO4N_01340</name>
</gene>
<dbReference type="Proteomes" id="UP001596022">
    <property type="component" value="Unassembled WGS sequence"/>
</dbReference>
<dbReference type="InterPro" id="IPR046118">
    <property type="entry name" value="DUF6115"/>
</dbReference>
<evidence type="ECO:0000313" key="1">
    <source>
        <dbReference type="EMBL" id="MFC4617369.1"/>
    </source>
</evidence>
<sequence>MSQKINLLKAEETEREAKMEEAMAKHLAGIREENERFIARLDEAIIHKTATGGLPDNDGDHTDQISINGVADSNDIEDHLEQSVVSRVLYLFDKGEKPEAIAKRLDIGKGEVDLMLKLHQKSSNG</sequence>
<reference evidence="2" key="1">
    <citation type="journal article" date="2019" name="Int. J. Syst. Evol. Microbiol.">
        <title>The Global Catalogue of Microorganisms (GCM) 10K type strain sequencing project: providing services to taxonomists for standard genome sequencing and annotation.</title>
        <authorList>
            <consortium name="The Broad Institute Genomics Platform"/>
            <consortium name="The Broad Institute Genome Sequencing Center for Infectious Disease"/>
            <person name="Wu L."/>
            <person name="Ma J."/>
        </authorList>
    </citation>
    <scope>NUCLEOTIDE SEQUENCE [LARGE SCALE GENOMIC DNA]</scope>
    <source>
        <strain evidence="2">CGMCC 1.16306</strain>
    </source>
</reference>
<keyword evidence="2" id="KW-1185">Reference proteome</keyword>
<proteinExistence type="predicted"/>
<dbReference type="Pfam" id="PF19610">
    <property type="entry name" value="DUF6115"/>
    <property type="match status" value="1"/>
</dbReference>
<accession>A0ABV9GGE5</accession>
<comment type="caution">
    <text evidence="1">The sequence shown here is derived from an EMBL/GenBank/DDBJ whole genome shotgun (WGS) entry which is preliminary data.</text>
</comment>
<organism evidence="1 2">
    <name type="scientific">Camelliibacillus cellulosilyticus</name>
    <dbReference type="NCBI Taxonomy" id="2174486"/>
    <lineage>
        <taxon>Bacteria</taxon>
        <taxon>Bacillati</taxon>
        <taxon>Bacillota</taxon>
        <taxon>Bacilli</taxon>
        <taxon>Bacillales</taxon>
        <taxon>Sporolactobacillaceae</taxon>
        <taxon>Camelliibacillus</taxon>
    </lineage>
</organism>